<accession>A0A0M2K6X1</accession>
<evidence type="ECO:0000313" key="1">
    <source>
        <dbReference type="EMBL" id="KKF02743.1"/>
    </source>
</evidence>
<evidence type="ECO:0000313" key="2">
    <source>
        <dbReference type="Proteomes" id="UP000034150"/>
    </source>
</evidence>
<dbReference type="EMBL" id="LAUZ02000028">
    <property type="protein sequence ID" value="KKF02743.1"/>
    <property type="molecule type" value="Genomic_DNA"/>
</dbReference>
<organism evidence="1 2">
    <name type="scientific">Mycolicibacterium obuense</name>
    <dbReference type="NCBI Taxonomy" id="1807"/>
    <lineage>
        <taxon>Bacteria</taxon>
        <taxon>Bacillati</taxon>
        <taxon>Actinomycetota</taxon>
        <taxon>Actinomycetes</taxon>
        <taxon>Mycobacteriales</taxon>
        <taxon>Mycobacteriaceae</taxon>
        <taxon>Mycolicibacterium</taxon>
    </lineage>
</organism>
<dbReference type="Proteomes" id="UP000034150">
    <property type="component" value="Unassembled WGS sequence"/>
</dbReference>
<dbReference type="AlphaFoldDB" id="A0A0M2K6X1"/>
<keyword evidence="2" id="KW-1185">Reference proteome</keyword>
<proteinExistence type="predicted"/>
<reference evidence="1 2" key="1">
    <citation type="journal article" date="2015" name="Genome Announc.">
        <title>Draft Genome Sequence of Mycobacterium obuense Strain UC1, Isolated from Patient Sputum.</title>
        <authorList>
            <person name="Greninger A.L."/>
            <person name="Cunningham G."/>
            <person name="Hsu E.D."/>
            <person name="Yu J.M."/>
            <person name="Chiu C.Y."/>
            <person name="Miller S."/>
        </authorList>
    </citation>
    <scope>NUCLEOTIDE SEQUENCE [LARGE SCALE GENOMIC DNA]</scope>
    <source>
        <strain evidence="1 2">UC1</strain>
    </source>
</reference>
<sequence>MRHRSFCDSLTVYISTAILLRWLLDPASRDFDLDQLVVVVAHTGDEYPTTLRDAEEIVLPLLVRHGVRLVQAGRTRLNTTAAGAGVAIFDDTTHPTRLYADHGYALSDELLSAATVPQLGSRRCSLRAKGAVLDPIIDGLTAGRPFRHYLGFETGELRRAQRDEGYNTATRRGVYPLLDWKWSREDALAFLHKTTGRDWLKSACSYCPFQFSSAAGRVAALQRYRREPAAAARALFLERIAACFNPRQGLLAQGRLLDVITAASMTEVLDLYAHHLTAAHGLYEVRRVATVRRATTPAVARSVRRLDTGSAAAMAAMLTCQPGDLETTPDGIARVWRQHRGPQAPWVEHFYVVAPSADVADKQRPGFETMYARASGATPTLIA</sequence>
<gene>
    <name evidence="1" type="ORF">WN67_06495</name>
</gene>
<name>A0A0M2K6X1_9MYCO</name>
<dbReference type="PATRIC" id="fig|1807.13.peg.2770"/>
<protein>
    <submittedName>
        <fullName evidence="1">Uncharacterized protein</fullName>
    </submittedName>
</protein>
<comment type="caution">
    <text evidence="1">The sequence shown here is derived from an EMBL/GenBank/DDBJ whole genome shotgun (WGS) entry which is preliminary data.</text>
</comment>